<organism evidence="2 3">
    <name type="scientific">Pelotomaculum thermopropionicum (strain DSM 13744 / JCM 10971 / SI)</name>
    <dbReference type="NCBI Taxonomy" id="370438"/>
    <lineage>
        <taxon>Bacteria</taxon>
        <taxon>Bacillati</taxon>
        <taxon>Bacillota</taxon>
        <taxon>Clostridia</taxon>
        <taxon>Eubacteriales</taxon>
        <taxon>Desulfotomaculaceae</taxon>
        <taxon>Pelotomaculum</taxon>
    </lineage>
</organism>
<feature type="domain" description="PIN" evidence="1">
    <location>
        <begin position="10"/>
        <end position="122"/>
    </location>
</feature>
<evidence type="ECO:0000259" key="1">
    <source>
        <dbReference type="Pfam" id="PF01850"/>
    </source>
</evidence>
<protein>
    <submittedName>
        <fullName evidence="2">Predicted nucleic acid-binding protein</fullName>
    </submittedName>
</protein>
<gene>
    <name evidence="2" type="ordered locus">PTH_0364</name>
</gene>
<accession>A5D5C6</accession>
<proteinExistence type="predicted"/>
<keyword evidence="3" id="KW-1185">Reference proteome</keyword>
<dbReference type="Proteomes" id="UP000006556">
    <property type="component" value="Chromosome"/>
</dbReference>
<dbReference type="KEGG" id="pth:PTH_0364"/>
<dbReference type="Gene3D" id="3.40.50.1010">
    <property type="entry name" value="5'-nuclease"/>
    <property type="match status" value="1"/>
</dbReference>
<dbReference type="InterPro" id="IPR002716">
    <property type="entry name" value="PIN_dom"/>
</dbReference>
<dbReference type="eggNOG" id="COG1848">
    <property type="taxonomic scope" value="Bacteria"/>
</dbReference>
<dbReference type="Pfam" id="PF01850">
    <property type="entry name" value="PIN"/>
    <property type="match status" value="1"/>
</dbReference>
<dbReference type="AlphaFoldDB" id="A5D5C6"/>
<dbReference type="EMBL" id="AP009389">
    <property type="protein sequence ID" value="BAF58545.1"/>
    <property type="molecule type" value="Genomic_DNA"/>
</dbReference>
<name>A5D5C6_PELTS</name>
<evidence type="ECO:0000313" key="2">
    <source>
        <dbReference type="EMBL" id="BAF58545.1"/>
    </source>
</evidence>
<evidence type="ECO:0000313" key="3">
    <source>
        <dbReference type="Proteomes" id="UP000006556"/>
    </source>
</evidence>
<dbReference type="SUPFAM" id="SSF88723">
    <property type="entry name" value="PIN domain-like"/>
    <property type="match status" value="1"/>
</dbReference>
<dbReference type="STRING" id="370438.PTH_0364"/>
<dbReference type="CDD" id="cd18689">
    <property type="entry name" value="PIN_VapC-like"/>
    <property type="match status" value="1"/>
</dbReference>
<dbReference type="InterPro" id="IPR029060">
    <property type="entry name" value="PIN-like_dom_sf"/>
</dbReference>
<reference evidence="3" key="1">
    <citation type="journal article" date="2008" name="Genome Res.">
        <title>The genome of Pelotomaculum thermopropionicum reveals niche-associated evolution in anaerobic microbiota.</title>
        <authorList>
            <person name="Kosaka T."/>
            <person name="Kato S."/>
            <person name="Shimoyama T."/>
            <person name="Ishii S."/>
            <person name="Abe T."/>
            <person name="Watanabe K."/>
        </authorList>
    </citation>
    <scope>NUCLEOTIDE SEQUENCE [LARGE SCALE GENOMIC DNA]</scope>
    <source>
        <strain evidence="3">DSM 13744 / JCM 10971 / SI</strain>
    </source>
</reference>
<dbReference type="HOGENOM" id="CLU_135601_1_1_9"/>
<sequence length="137" mass="15329">MMIRIFDAFAVLCWMQEEPGSSYVNHLMEEAEKGTVKIYISAINAGEIYYRLIKSGKAREAASFLSDVKNKVFPWEVVAATNTRVWEAAKLKGEYRLSYADAFAVALAKEKGGKIVTRDPEIIAALSCDDFLLDQIP</sequence>